<dbReference type="Proteomes" id="UP000177171">
    <property type="component" value="Unassembled WGS sequence"/>
</dbReference>
<organism evidence="2 3">
    <name type="scientific">Candidatus Sungbacteria bacterium RIFCSPLOWO2_12_FULL_41_11</name>
    <dbReference type="NCBI Taxonomy" id="1802286"/>
    <lineage>
        <taxon>Bacteria</taxon>
        <taxon>Candidatus Sungiibacteriota</taxon>
    </lineage>
</organism>
<evidence type="ECO:0000313" key="2">
    <source>
        <dbReference type="EMBL" id="OHA14595.1"/>
    </source>
</evidence>
<gene>
    <name evidence="2" type="ORF">A3G49_05380</name>
</gene>
<proteinExistence type="predicted"/>
<sequence length="173" mass="20073">MNHQRKEYVMQEVLILALALLLGGFFLRWRVNKREEENVYKIATTLCGPSVQSLRGNKEVLMTAVEEYIERLGYDVGAAAIQQERGRIREVDPATQAQLDEAMRKAKEPWASAQKVLRDSRESWGYVEGVVAYWPNWHEMEPYVSWSRKVHASWKCLSSPKSFSSSRARPRRD</sequence>
<keyword evidence="1" id="KW-1133">Transmembrane helix</keyword>
<keyword evidence="1" id="KW-0472">Membrane</keyword>
<keyword evidence="1" id="KW-0812">Transmembrane</keyword>
<dbReference type="EMBL" id="MHQY01000005">
    <property type="protein sequence ID" value="OHA14595.1"/>
    <property type="molecule type" value="Genomic_DNA"/>
</dbReference>
<dbReference type="AlphaFoldDB" id="A0A1G2LSH6"/>
<comment type="caution">
    <text evidence="2">The sequence shown here is derived from an EMBL/GenBank/DDBJ whole genome shotgun (WGS) entry which is preliminary data.</text>
</comment>
<name>A0A1G2LSH6_9BACT</name>
<protein>
    <submittedName>
        <fullName evidence="2">Uncharacterized protein</fullName>
    </submittedName>
</protein>
<evidence type="ECO:0000256" key="1">
    <source>
        <dbReference type="SAM" id="Phobius"/>
    </source>
</evidence>
<feature type="transmembrane region" description="Helical" evidence="1">
    <location>
        <begin position="12"/>
        <end position="31"/>
    </location>
</feature>
<reference evidence="2 3" key="1">
    <citation type="journal article" date="2016" name="Nat. Commun.">
        <title>Thousands of microbial genomes shed light on interconnected biogeochemical processes in an aquifer system.</title>
        <authorList>
            <person name="Anantharaman K."/>
            <person name="Brown C.T."/>
            <person name="Hug L.A."/>
            <person name="Sharon I."/>
            <person name="Castelle C.J."/>
            <person name="Probst A.J."/>
            <person name="Thomas B.C."/>
            <person name="Singh A."/>
            <person name="Wilkins M.J."/>
            <person name="Karaoz U."/>
            <person name="Brodie E.L."/>
            <person name="Williams K.H."/>
            <person name="Hubbard S.S."/>
            <person name="Banfield J.F."/>
        </authorList>
    </citation>
    <scope>NUCLEOTIDE SEQUENCE [LARGE SCALE GENOMIC DNA]</scope>
</reference>
<accession>A0A1G2LSH6</accession>
<evidence type="ECO:0000313" key="3">
    <source>
        <dbReference type="Proteomes" id="UP000177171"/>
    </source>
</evidence>